<dbReference type="PANTHER" id="PTHR43313">
    <property type="entry name" value="SHORT-CHAIN DEHYDROGENASE/REDUCTASE FAMILY 9C"/>
    <property type="match status" value="1"/>
</dbReference>
<protein>
    <submittedName>
        <fullName evidence="1">Uncharacterized protein</fullName>
    </submittedName>
</protein>
<dbReference type="AlphaFoldDB" id="A0ABD6E665"/>
<comment type="caution">
    <text evidence="1">The sequence shown here is derived from an EMBL/GenBank/DDBJ whole genome shotgun (WGS) entry which is preliminary data.</text>
</comment>
<gene>
    <name evidence="1" type="ORF">AB6A40_002222</name>
</gene>
<name>A0ABD6E665_9BILA</name>
<organism evidence="1 2">
    <name type="scientific">Gnathostoma spinigerum</name>
    <dbReference type="NCBI Taxonomy" id="75299"/>
    <lineage>
        <taxon>Eukaryota</taxon>
        <taxon>Metazoa</taxon>
        <taxon>Ecdysozoa</taxon>
        <taxon>Nematoda</taxon>
        <taxon>Chromadorea</taxon>
        <taxon>Rhabditida</taxon>
        <taxon>Spirurina</taxon>
        <taxon>Gnathostomatomorpha</taxon>
        <taxon>Gnathostomatoidea</taxon>
        <taxon>Gnathostomatidae</taxon>
        <taxon>Gnathostoma</taxon>
    </lineage>
</organism>
<reference evidence="1 2" key="1">
    <citation type="submission" date="2024-08" db="EMBL/GenBank/DDBJ databases">
        <title>Gnathostoma spinigerum genome.</title>
        <authorList>
            <person name="Gonzalez-Bertolin B."/>
            <person name="Monzon S."/>
            <person name="Zaballos A."/>
            <person name="Jimenez P."/>
            <person name="Dekumyoy P."/>
            <person name="Varona S."/>
            <person name="Cuesta I."/>
            <person name="Sumanam S."/>
            <person name="Adisakwattana P."/>
            <person name="Gasser R.B."/>
            <person name="Hernandez-Gonzalez A."/>
            <person name="Young N.D."/>
            <person name="Perteguer M.J."/>
        </authorList>
    </citation>
    <scope>NUCLEOTIDE SEQUENCE [LARGE SCALE GENOMIC DNA]</scope>
    <source>
        <strain evidence="1">AL3</strain>
        <tissue evidence="1">Liver</tissue>
    </source>
</reference>
<evidence type="ECO:0000313" key="2">
    <source>
        <dbReference type="Proteomes" id="UP001608902"/>
    </source>
</evidence>
<keyword evidence="2" id="KW-1185">Reference proteome</keyword>
<sequence>MSLYIYSNEIHPFGVKVITLEPGLFKTPLIGVEKINTMIQGVWDKAPLFIREEYGTGYIEFYKNAVTKYLMKNASDRVHKVVNAYFDAITLRFPDERYRITYLTHGFGFYLWLFPKWFQGALLRVVMAIPQSSPYHDGFQRKSCCMAWC</sequence>
<proteinExistence type="predicted"/>
<accession>A0ABD6E665</accession>
<dbReference type="PANTHER" id="PTHR43313:SF1">
    <property type="entry name" value="3BETA-HYDROXYSTEROID DEHYDROGENASE DHS-16"/>
    <property type="match status" value="1"/>
</dbReference>
<dbReference type="Proteomes" id="UP001608902">
    <property type="component" value="Unassembled WGS sequence"/>
</dbReference>
<evidence type="ECO:0000313" key="1">
    <source>
        <dbReference type="EMBL" id="MFH4975513.1"/>
    </source>
</evidence>
<dbReference type="Gene3D" id="3.40.50.720">
    <property type="entry name" value="NAD(P)-binding Rossmann-like Domain"/>
    <property type="match status" value="1"/>
</dbReference>
<dbReference type="EMBL" id="JBGFUD010000949">
    <property type="protein sequence ID" value="MFH4975513.1"/>
    <property type="molecule type" value="Genomic_DNA"/>
</dbReference>